<dbReference type="AlphaFoldDB" id="A0A150MMP9"/>
<organism evidence="1 2">
    <name type="scientific">Parageobacillus toebii</name>
    <dbReference type="NCBI Taxonomy" id="153151"/>
    <lineage>
        <taxon>Bacteria</taxon>
        <taxon>Bacillati</taxon>
        <taxon>Bacillota</taxon>
        <taxon>Bacilli</taxon>
        <taxon>Bacillales</taxon>
        <taxon>Anoxybacillaceae</taxon>
        <taxon>Parageobacillus</taxon>
    </lineage>
</organism>
<name>A0A150MMP9_9BACL</name>
<dbReference type="PATRIC" id="fig|153151.4.peg.968"/>
<accession>A0A150MMP9</accession>
<evidence type="ECO:0000313" key="1">
    <source>
        <dbReference type="EMBL" id="KYD25747.1"/>
    </source>
</evidence>
<protein>
    <submittedName>
        <fullName evidence="1">Uncharacterized protein</fullName>
    </submittedName>
</protein>
<sequence length="40" mass="4638">MEKIAADKEADRLSTFPASTKKRFVHLQVNSYRIIIFILS</sequence>
<dbReference type="Proteomes" id="UP000075324">
    <property type="component" value="Unassembled WGS sequence"/>
</dbReference>
<proteinExistence type="predicted"/>
<evidence type="ECO:0000313" key="2">
    <source>
        <dbReference type="Proteomes" id="UP000075324"/>
    </source>
</evidence>
<reference evidence="1 2" key="1">
    <citation type="submission" date="2016-01" db="EMBL/GenBank/DDBJ databases">
        <title>Draft Genome Sequences of Seven Thermophilic Sporeformers Isolated from Foods.</title>
        <authorList>
            <person name="Berendsen E.M."/>
            <person name="Wells-Bennik M.H."/>
            <person name="Krawcyk A.O."/>
            <person name="De Jong A."/>
            <person name="Holsappel S."/>
            <person name="Eijlander R.T."/>
            <person name="Kuipers O.P."/>
        </authorList>
    </citation>
    <scope>NUCLEOTIDE SEQUENCE [LARGE SCALE GENOMIC DNA]</scope>
    <source>
        <strain evidence="1 2">B4110</strain>
    </source>
</reference>
<gene>
    <name evidence="1" type="ORF">B4110_2568</name>
</gene>
<dbReference type="EMBL" id="LQYW01000132">
    <property type="protein sequence ID" value="KYD25747.1"/>
    <property type="molecule type" value="Genomic_DNA"/>
</dbReference>
<comment type="caution">
    <text evidence="1">The sequence shown here is derived from an EMBL/GenBank/DDBJ whole genome shotgun (WGS) entry which is preliminary data.</text>
</comment>